<name>A0A0K9NL24_ZOSMR</name>
<evidence type="ECO:0000259" key="1">
    <source>
        <dbReference type="Pfam" id="PF25372"/>
    </source>
</evidence>
<dbReference type="STRING" id="29655.A0A0K9NL24"/>
<reference evidence="3" key="1">
    <citation type="journal article" date="2016" name="Nature">
        <title>The genome of the seagrass Zostera marina reveals angiosperm adaptation to the sea.</title>
        <authorList>
            <person name="Olsen J.L."/>
            <person name="Rouze P."/>
            <person name="Verhelst B."/>
            <person name="Lin Y.-C."/>
            <person name="Bayer T."/>
            <person name="Collen J."/>
            <person name="Dattolo E."/>
            <person name="De Paoli E."/>
            <person name="Dittami S."/>
            <person name="Maumus F."/>
            <person name="Michel G."/>
            <person name="Kersting A."/>
            <person name="Lauritano C."/>
            <person name="Lohaus R."/>
            <person name="Toepel M."/>
            <person name="Tonon T."/>
            <person name="Vanneste K."/>
            <person name="Amirebrahimi M."/>
            <person name="Brakel J."/>
            <person name="Bostroem C."/>
            <person name="Chovatia M."/>
            <person name="Grimwood J."/>
            <person name="Jenkins J.W."/>
            <person name="Jueterbock A."/>
            <person name="Mraz A."/>
            <person name="Stam W.T."/>
            <person name="Tice H."/>
            <person name="Bornberg-Bauer E."/>
            <person name="Green P.J."/>
            <person name="Pearson G.A."/>
            <person name="Procaccini G."/>
            <person name="Duarte C.M."/>
            <person name="Schmutz J."/>
            <person name="Reusch T.B.H."/>
            <person name="Van de Peer Y."/>
        </authorList>
    </citation>
    <scope>NUCLEOTIDE SEQUENCE [LARGE SCALE GENOMIC DNA]</scope>
    <source>
        <strain evidence="3">cv. Finnish</strain>
    </source>
</reference>
<dbReference type="GO" id="GO:0031146">
    <property type="term" value="P:SCF-dependent proteasomal ubiquitin-dependent protein catabolic process"/>
    <property type="evidence" value="ECO:0000318"/>
    <property type="project" value="GO_Central"/>
</dbReference>
<gene>
    <name evidence="2" type="ORF">ZOSMA_85G00410</name>
</gene>
<dbReference type="Pfam" id="PF25372">
    <property type="entry name" value="DUF7885"/>
    <property type="match status" value="1"/>
</dbReference>
<dbReference type="EMBL" id="LFYR01002060">
    <property type="protein sequence ID" value="KMZ57479.1"/>
    <property type="molecule type" value="Genomic_DNA"/>
</dbReference>
<sequence>MPEHHVTKKPSRWSDLWFHSHPSSPKNFNPQILNHEDDYPTPTSPCPIASPINPDLRTLFSDEILLQILSPTSSSSVTSSSLASKRLLRLSGHFRQKVTLLEWSFLPLLPSRFPRISEIDLVPASFPPPLIPSPIILSHSKFSIPVPYDVVVRECPCLDQKSYDEGLQIITDAFPEIRRLSILAIASEDAILNLAQKCQTVQELNIHKCTDSSLKHISAFANLQILRLVASVKGVYSGPGITDIGLTILAHGCKRLVKLELNGCEGSYAGISAIGKCCFMLEELTISLHQMEAGWMAGLSSCENLKSLKFIGCRIIDLNPVSDEHLGSCPTVEILHLQKCQLRNKRSIAALLTICDGIRDILFQDCWGLNDDIFSVAGSCRRVNSLSLKGCSLLTTQGLEAVLLSWKELRRLSVVSCNNVKDSEISCGLSYLFALLKELKWRPDSKSVLEAGLKGTGMGGKGAKFFKSKRIRIKRYIEDRV</sequence>
<feature type="domain" description="F-box/LRR-repeat protein 15-like leucin rich repeat" evidence="1">
    <location>
        <begin position="187"/>
        <end position="346"/>
    </location>
</feature>
<dbReference type="InterPro" id="IPR057207">
    <property type="entry name" value="FBXL15_LRR"/>
</dbReference>
<dbReference type="PANTHER" id="PTHR13318">
    <property type="entry name" value="PARTNER OF PAIRED, ISOFORM B-RELATED"/>
    <property type="match status" value="1"/>
</dbReference>
<dbReference type="SUPFAM" id="SSF52047">
    <property type="entry name" value="RNI-like"/>
    <property type="match status" value="1"/>
</dbReference>
<dbReference type="OMA" id="HKCSDNL"/>
<dbReference type="OrthoDB" id="550575at2759"/>
<dbReference type="GO" id="GO:0019005">
    <property type="term" value="C:SCF ubiquitin ligase complex"/>
    <property type="evidence" value="ECO:0000318"/>
    <property type="project" value="GO_Central"/>
</dbReference>
<organism evidence="2 3">
    <name type="scientific">Zostera marina</name>
    <name type="common">Eelgrass</name>
    <dbReference type="NCBI Taxonomy" id="29655"/>
    <lineage>
        <taxon>Eukaryota</taxon>
        <taxon>Viridiplantae</taxon>
        <taxon>Streptophyta</taxon>
        <taxon>Embryophyta</taxon>
        <taxon>Tracheophyta</taxon>
        <taxon>Spermatophyta</taxon>
        <taxon>Magnoliopsida</taxon>
        <taxon>Liliopsida</taxon>
        <taxon>Zosteraceae</taxon>
        <taxon>Zostera</taxon>
    </lineage>
</organism>
<evidence type="ECO:0000313" key="3">
    <source>
        <dbReference type="Proteomes" id="UP000036987"/>
    </source>
</evidence>
<dbReference type="Gene3D" id="3.80.10.10">
    <property type="entry name" value="Ribonuclease Inhibitor"/>
    <property type="match status" value="3"/>
</dbReference>
<dbReference type="Proteomes" id="UP000036987">
    <property type="component" value="Unassembled WGS sequence"/>
</dbReference>
<accession>A0A0K9NL24</accession>
<keyword evidence="3" id="KW-1185">Reference proteome</keyword>
<proteinExistence type="predicted"/>
<comment type="caution">
    <text evidence="2">The sequence shown here is derived from an EMBL/GenBank/DDBJ whole genome shotgun (WGS) entry which is preliminary data.</text>
</comment>
<evidence type="ECO:0000313" key="2">
    <source>
        <dbReference type="EMBL" id="KMZ57479.1"/>
    </source>
</evidence>
<dbReference type="InterPro" id="IPR032675">
    <property type="entry name" value="LRR_dom_sf"/>
</dbReference>
<dbReference type="PANTHER" id="PTHR13318:SF74">
    <property type="entry name" value="OS02G0658500 PROTEIN"/>
    <property type="match status" value="1"/>
</dbReference>
<protein>
    <submittedName>
        <fullName evidence="2">F-box family protein</fullName>
    </submittedName>
</protein>
<dbReference type="AlphaFoldDB" id="A0A0K9NL24"/>